<protein>
    <submittedName>
        <fullName evidence="1">Uncharacterized protein</fullName>
    </submittedName>
</protein>
<organism evidence="1">
    <name type="scientific">uncultured Caudovirales phage</name>
    <dbReference type="NCBI Taxonomy" id="2100421"/>
    <lineage>
        <taxon>Viruses</taxon>
        <taxon>Duplodnaviria</taxon>
        <taxon>Heunggongvirae</taxon>
        <taxon>Uroviricota</taxon>
        <taxon>Caudoviricetes</taxon>
        <taxon>Peduoviridae</taxon>
        <taxon>Maltschvirus</taxon>
        <taxon>Maltschvirus maltsch</taxon>
    </lineage>
</organism>
<evidence type="ECO:0000313" key="1">
    <source>
        <dbReference type="EMBL" id="CAB4130289.1"/>
    </source>
</evidence>
<proteinExistence type="predicted"/>
<name>A0A6J5LF87_9CAUD</name>
<gene>
    <name evidence="1" type="ORF">UFOVP116_364</name>
</gene>
<sequence>MQEIISEIGYADKLSDLSVSDAEIIQMSVKDGTIGQRPVMKCVVENTTLFYFAEGNKIAALILLEDDKLRAIKNFTSQPELIRALLNYIVNMCGQTIKITPNEPLTAEGMAWLIRTIKNQHGIRVTDLNGDAIDAALLHAEWESARSTRGETFGSTGLIISESTAEWKQRLNENEKRLMPYIFFDFSNSEIIKMKENTMKNAIIRGINEAGLKFQGGFPDVDHMHRPVIRDQI</sequence>
<dbReference type="EMBL" id="LR796237">
    <property type="protein sequence ID" value="CAB4130289.1"/>
    <property type="molecule type" value="Genomic_DNA"/>
</dbReference>
<accession>A0A6J5LF87</accession>
<reference evidence="1" key="1">
    <citation type="submission" date="2020-04" db="EMBL/GenBank/DDBJ databases">
        <authorList>
            <person name="Chiriac C."/>
            <person name="Salcher M."/>
            <person name="Ghai R."/>
            <person name="Kavagutti S V."/>
        </authorList>
    </citation>
    <scope>NUCLEOTIDE SEQUENCE</scope>
</reference>